<evidence type="ECO:0000256" key="1">
    <source>
        <dbReference type="SAM" id="Phobius"/>
    </source>
</evidence>
<keyword evidence="1" id="KW-1133">Transmembrane helix</keyword>
<name>A0ABX3AQT5_ALILO</name>
<comment type="caution">
    <text evidence="2">The sequence shown here is derived from an EMBL/GenBank/DDBJ whole genome shotgun (WGS) entry which is preliminary data.</text>
</comment>
<gene>
    <name evidence="2" type="ORF">A1Q5_13530</name>
</gene>
<keyword evidence="3" id="KW-1185">Reference proteome</keyword>
<keyword evidence="1" id="KW-0812">Transmembrane</keyword>
<proteinExistence type="predicted"/>
<feature type="transmembrane region" description="Helical" evidence="1">
    <location>
        <begin position="270"/>
        <end position="287"/>
    </location>
</feature>
<dbReference type="RefSeq" id="WP_017021505.1">
    <property type="nucleotide sequence ID" value="NZ_AJYJ02000133.1"/>
</dbReference>
<evidence type="ECO:0000313" key="3">
    <source>
        <dbReference type="Proteomes" id="UP000095059"/>
    </source>
</evidence>
<protein>
    <submittedName>
        <fullName evidence="2">Uncharacterized protein</fullName>
    </submittedName>
</protein>
<organism evidence="2 3">
    <name type="scientific">Aliivibrio logei 5S-186</name>
    <dbReference type="NCBI Taxonomy" id="626086"/>
    <lineage>
        <taxon>Bacteria</taxon>
        <taxon>Pseudomonadati</taxon>
        <taxon>Pseudomonadota</taxon>
        <taxon>Gammaproteobacteria</taxon>
        <taxon>Vibrionales</taxon>
        <taxon>Vibrionaceae</taxon>
        <taxon>Aliivibrio</taxon>
    </lineage>
</organism>
<feature type="transmembrane region" description="Helical" evidence="1">
    <location>
        <begin position="83"/>
        <end position="109"/>
    </location>
</feature>
<dbReference type="EMBL" id="AJYJ02000133">
    <property type="protein sequence ID" value="OEF10163.1"/>
    <property type="molecule type" value="Genomic_DNA"/>
</dbReference>
<feature type="transmembrane region" description="Helical" evidence="1">
    <location>
        <begin position="143"/>
        <end position="160"/>
    </location>
</feature>
<accession>A0ABX3AQT5</accession>
<feature type="transmembrane region" description="Helical" evidence="1">
    <location>
        <begin position="172"/>
        <end position="193"/>
    </location>
</feature>
<evidence type="ECO:0000313" key="2">
    <source>
        <dbReference type="EMBL" id="OEF10163.1"/>
    </source>
</evidence>
<dbReference type="Proteomes" id="UP000095059">
    <property type="component" value="Unassembled WGS sequence"/>
</dbReference>
<feature type="transmembrane region" description="Helical" evidence="1">
    <location>
        <begin position="292"/>
        <end position="310"/>
    </location>
</feature>
<reference evidence="2 3" key="1">
    <citation type="journal article" date="2012" name="Science">
        <title>Ecological populations of bacteria act as socially cohesive units of antibiotic production and resistance.</title>
        <authorList>
            <person name="Cordero O.X."/>
            <person name="Wildschutte H."/>
            <person name="Kirkup B."/>
            <person name="Proehl S."/>
            <person name="Ngo L."/>
            <person name="Hussain F."/>
            <person name="Le Roux F."/>
            <person name="Mincer T."/>
            <person name="Polz M.F."/>
        </authorList>
    </citation>
    <scope>NUCLEOTIDE SEQUENCE [LARGE SCALE GENOMIC DNA]</scope>
    <source>
        <strain evidence="2 3">5S-186</strain>
    </source>
</reference>
<feature type="transmembrane region" description="Helical" evidence="1">
    <location>
        <begin position="330"/>
        <end position="349"/>
    </location>
</feature>
<feature type="transmembrane region" description="Helical" evidence="1">
    <location>
        <begin position="213"/>
        <end position="231"/>
    </location>
</feature>
<sequence length="423" mass="48297">MINQHKYILLYFLIGFSILFLRSSDAFLVPTFYAEDGVWLGNAISDGWVNAFINTRADYFVIGNLLILFISSNLSNMITGSEFLLTPIFIAIFSNIFFITVFYSCAAVIKSYLSISEKYKFTLFLLFVLIPLGDHSNEVLGRALQIGFFMPVLALNALLLSKKSELSKKSTISILILSLLTSPLSIIPIFVFYIKDIAYNRKLSIICNDKFKIIAYVSIFSITVGRIIYSAQNLIRAQSVEHVDNIIELFFARSILYPVIYPFYTHLNNYIVILLTIMLVLFFYGAVKKSSYLISVLIINILLMFTALYLTRPDITNYISGYSRTFPDRYFMTINLLAMMSIYTLILSSKPNLKKITLTSVIVLTLLSFNKLFDLNKPKQNFSKGQSFINSACHSLTLPYTQIPPGMWKMRVSPEEKKKLKCQ</sequence>
<keyword evidence="1" id="KW-0472">Membrane</keyword>